<name>A0A081NMK9_9GAMM</name>
<evidence type="ECO:0008006" key="3">
    <source>
        <dbReference type="Google" id="ProtNLM"/>
    </source>
</evidence>
<sequence>MSSEISAQVIINLSLEQSWDKLKDYTLSPNYVPNLTHCEIHEGPSEGVGASRRVYQKNGQYLDETIIHWQEQQGFIMRLHKGDKVAPPFKEANFRYKIKAVGEQTELTTTMTYELGGGLFGKLMDRLLFRLIVKGMVKKIAGNLKSFYETGKSANPVMNSH</sequence>
<accession>A0A081NMK9</accession>
<dbReference type="AlphaFoldDB" id="A0A081NMK9"/>
<dbReference type="OrthoDB" id="5735806at2"/>
<dbReference type="InterPro" id="IPR023393">
    <property type="entry name" value="START-like_dom_sf"/>
</dbReference>
<reference evidence="1 2" key="1">
    <citation type="submission" date="2014-06" db="EMBL/GenBank/DDBJ databases">
        <title>Whole Genome Sequences of Three Symbiotic Endozoicomonas Bacteria.</title>
        <authorList>
            <person name="Neave M.J."/>
            <person name="Apprill A."/>
            <person name="Voolstra C.R."/>
        </authorList>
    </citation>
    <scope>NUCLEOTIDE SEQUENCE [LARGE SCALE GENOMIC DNA]</scope>
    <source>
        <strain evidence="1 2">DSM 25634</strain>
    </source>
</reference>
<dbReference type="Proteomes" id="UP000028073">
    <property type="component" value="Unassembled WGS sequence"/>
</dbReference>
<dbReference type="RefSeq" id="WP_034833667.1">
    <property type="nucleotide sequence ID" value="NZ_JOKH01000001.1"/>
</dbReference>
<proteinExistence type="predicted"/>
<evidence type="ECO:0000313" key="1">
    <source>
        <dbReference type="EMBL" id="KEQ19682.1"/>
    </source>
</evidence>
<dbReference type="eggNOG" id="ENOG5032VH9">
    <property type="taxonomic scope" value="Bacteria"/>
</dbReference>
<evidence type="ECO:0000313" key="2">
    <source>
        <dbReference type="Proteomes" id="UP000028073"/>
    </source>
</evidence>
<comment type="caution">
    <text evidence="1">The sequence shown here is derived from an EMBL/GenBank/DDBJ whole genome shotgun (WGS) entry which is preliminary data.</text>
</comment>
<organism evidence="1 2">
    <name type="scientific">Endozoicomonas numazuensis</name>
    <dbReference type="NCBI Taxonomy" id="1137799"/>
    <lineage>
        <taxon>Bacteria</taxon>
        <taxon>Pseudomonadati</taxon>
        <taxon>Pseudomonadota</taxon>
        <taxon>Gammaproteobacteria</taxon>
        <taxon>Oceanospirillales</taxon>
        <taxon>Endozoicomonadaceae</taxon>
        <taxon>Endozoicomonas</taxon>
    </lineage>
</organism>
<dbReference type="EMBL" id="JOKH01000001">
    <property type="protein sequence ID" value="KEQ19682.1"/>
    <property type="molecule type" value="Genomic_DNA"/>
</dbReference>
<dbReference type="InterPro" id="IPR019587">
    <property type="entry name" value="Polyketide_cyclase/dehydratase"/>
</dbReference>
<protein>
    <recommendedName>
        <fullName evidence="3">Polyketide cyclase</fullName>
    </recommendedName>
</protein>
<dbReference type="Gene3D" id="3.30.530.20">
    <property type="match status" value="1"/>
</dbReference>
<dbReference type="Pfam" id="PF10604">
    <property type="entry name" value="Polyketide_cyc2"/>
    <property type="match status" value="1"/>
</dbReference>
<keyword evidence="2" id="KW-1185">Reference proteome</keyword>
<dbReference type="SUPFAM" id="SSF55961">
    <property type="entry name" value="Bet v1-like"/>
    <property type="match status" value="1"/>
</dbReference>
<gene>
    <name evidence="1" type="ORF">GZ78_07315</name>
</gene>